<evidence type="ECO:0000256" key="3">
    <source>
        <dbReference type="ARBA" id="ARBA00022679"/>
    </source>
</evidence>
<dbReference type="InterPro" id="IPR036365">
    <property type="entry name" value="PGBD-like_sf"/>
</dbReference>
<comment type="pathway">
    <text evidence="1 7">Cell wall biogenesis; peptidoglycan biosynthesis.</text>
</comment>
<dbReference type="UniPathway" id="UPA00219"/>
<dbReference type="EMBL" id="RBII01000002">
    <property type="protein sequence ID" value="RKQ69418.1"/>
    <property type="molecule type" value="Genomic_DNA"/>
</dbReference>
<dbReference type="GO" id="GO:0071555">
    <property type="term" value="P:cell wall organization"/>
    <property type="evidence" value="ECO:0007669"/>
    <property type="project" value="UniProtKB-UniRule"/>
</dbReference>
<dbReference type="RefSeq" id="WP_121102072.1">
    <property type="nucleotide sequence ID" value="NZ_RBII01000002.1"/>
</dbReference>
<dbReference type="InterPro" id="IPR052905">
    <property type="entry name" value="LD-transpeptidase_YkuD-like"/>
</dbReference>
<dbReference type="Pfam" id="PF20142">
    <property type="entry name" value="Scaffold"/>
    <property type="match status" value="1"/>
</dbReference>
<comment type="similarity">
    <text evidence="2">Belongs to the YkuD family.</text>
</comment>
<evidence type="ECO:0000313" key="10">
    <source>
        <dbReference type="EMBL" id="RKQ69418.1"/>
    </source>
</evidence>
<reference evidence="10 11" key="1">
    <citation type="submission" date="2018-10" db="EMBL/GenBank/DDBJ databases">
        <title>Genomic Encyclopedia of Type Strains, Phase IV (KMG-IV): sequencing the most valuable type-strain genomes for metagenomic binning, comparative biology and taxonomic classification.</title>
        <authorList>
            <person name="Goeker M."/>
        </authorList>
    </citation>
    <scope>NUCLEOTIDE SEQUENCE [LARGE SCALE GENOMIC DNA]</scope>
    <source>
        <strain evidence="10 11">DSM 22008</strain>
    </source>
</reference>
<evidence type="ECO:0000259" key="9">
    <source>
        <dbReference type="PROSITE" id="PS52029"/>
    </source>
</evidence>
<protein>
    <submittedName>
        <fullName evidence="10">Murein L,D-transpeptidase YcbB/YkuD</fullName>
    </submittedName>
</protein>
<sequence length="600" mass="67135">MALKNSTFSNYRLFGALAISINLWAYSALVSAAALTETAVTQDTSQHAQISGVVESHLQNNAEDIFLKSGLSKGRIDAALKVYKQAGYSPLWKRGAAEKLNALPVFFKSHGLKPSVSNESIQALIQARFESRSAAERAMADLHLTILWLNLALELSGRSYDMENSSNAEQVSQRLKKAAGKDPLLEMNVFAPQAPQYENLRRALGLYTNKAHQGGWKALPVIHRPIEVGQYSLLIPAIRQRLKDEGFLSLTVVSNVVDGVQVFTSGHNNDPLQNLELYDTELESGVRAFQKHHGLNIDGVIGSMTLRVMNESADSKIKQIEDTLNAWRALSQFNASVHENYIWANIPSFTVEGWAHGKKSISMGTIVGTQDTQTPSFSDEVEYIVVNPKWYLPTSVVERQMLSKLKKNPNYAAEHHYKIYSRKTGGELDPLTVDWNQAGISRKIQMVQQPGVHNSLGQMKFIFPNRHAVYMHATPMQHLFARDMRAFSAGCIRLEDPVSMANWITNLDSEIDTEAFNQTLNSAERERFYLGEHLPIHITYMPVTADKFGMPTFHRDIYNKFKAPDYVTQPYDLVVPQRIAELKVKAPTSSSGAGSFNQHE</sequence>
<evidence type="ECO:0000256" key="2">
    <source>
        <dbReference type="ARBA" id="ARBA00005992"/>
    </source>
</evidence>
<evidence type="ECO:0000256" key="1">
    <source>
        <dbReference type="ARBA" id="ARBA00004752"/>
    </source>
</evidence>
<keyword evidence="4 7" id="KW-0133">Cell shape</keyword>
<dbReference type="PROSITE" id="PS52029">
    <property type="entry name" value="LD_TPASE"/>
    <property type="match status" value="1"/>
</dbReference>
<dbReference type="AlphaFoldDB" id="A0A420WEJ7"/>
<dbReference type="InParanoid" id="A0A420WEJ7"/>
<dbReference type="GO" id="GO:0008360">
    <property type="term" value="P:regulation of cell shape"/>
    <property type="evidence" value="ECO:0007669"/>
    <property type="project" value="UniProtKB-UniRule"/>
</dbReference>
<keyword evidence="6 7" id="KW-0961">Cell wall biogenesis/degradation</keyword>
<dbReference type="Pfam" id="PF01471">
    <property type="entry name" value="PG_binding_1"/>
    <property type="match status" value="1"/>
</dbReference>
<feature type="signal peptide" evidence="8">
    <location>
        <begin position="1"/>
        <end position="32"/>
    </location>
</feature>
<dbReference type="InterPro" id="IPR002477">
    <property type="entry name" value="Peptidoglycan-bd-like"/>
</dbReference>
<dbReference type="Proteomes" id="UP000282211">
    <property type="component" value="Unassembled WGS sequence"/>
</dbReference>
<dbReference type="Gene3D" id="1.10.101.10">
    <property type="entry name" value="PGBD-like superfamily/PGBD"/>
    <property type="match status" value="1"/>
</dbReference>
<keyword evidence="3" id="KW-0808">Transferase</keyword>
<feature type="active site" description="Nucleophile" evidence="7">
    <location>
        <position position="491"/>
    </location>
</feature>
<dbReference type="Gene3D" id="2.40.440.10">
    <property type="entry name" value="L,D-transpeptidase catalytic domain-like"/>
    <property type="match status" value="1"/>
</dbReference>
<keyword evidence="5 7" id="KW-0573">Peptidoglycan synthesis</keyword>
<feature type="domain" description="L,D-TPase catalytic" evidence="9">
    <location>
        <begin position="340"/>
        <end position="514"/>
    </location>
</feature>
<dbReference type="GO" id="GO:0004180">
    <property type="term" value="F:carboxypeptidase activity"/>
    <property type="evidence" value="ECO:0007669"/>
    <property type="project" value="UniProtKB-ARBA"/>
</dbReference>
<dbReference type="GO" id="GO:0016740">
    <property type="term" value="F:transferase activity"/>
    <property type="evidence" value="ECO:0007669"/>
    <property type="project" value="UniProtKB-KW"/>
</dbReference>
<evidence type="ECO:0000256" key="4">
    <source>
        <dbReference type="ARBA" id="ARBA00022960"/>
    </source>
</evidence>
<dbReference type="PANTHER" id="PTHR41533:SF2">
    <property type="entry name" value="BLR7131 PROTEIN"/>
    <property type="match status" value="1"/>
</dbReference>
<dbReference type="GO" id="GO:0009252">
    <property type="term" value="P:peptidoglycan biosynthetic process"/>
    <property type="evidence" value="ECO:0007669"/>
    <property type="project" value="UniProtKB-UniPathway"/>
</dbReference>
<dbReference type="CDD" id="cd16913">
    <property type="entry name" value="YkuD_like"/>
    <property type="match status" value="1"/>
</dbReference>
<name>A0A420WEJ7_9PROT</name>
<dbReference type="InterPro" id="IPR038063">
    <property type="entry name" value="Transpep_catalytic_dom"/>
</dbReference>
<dbReference type="Pfam" id="PF03734">
    <property type="entry name" value="YkuD"/>
    <property type="match status" value="1"/>
</dbReference>
<keyword evidence="11" id="KW-1185">Reference proteome</keyword>
<evidence type="ECO:0000256" key="6">
    <source>
        <dbReference type="ARBA" id="ARBA00023316"/>
    </source>
</evidence>
<gene>
    <name evidence="10" type="ORF">DES40_2219</name>
</gene>
<feature type="active site" description="Proton donor/acceptor" evidence="7">
    <location>
        <position position="472"/>
    </location>
</feature>
<dbReference type="InterPro" id="IPR045380">
    <property type="entry name" value="LD_TPept_scaffold_dom"/>
</dbReference>
<dbReference type="OrthoDB" id="9778545at2"/>
<keyword evidence="8" id="KW-0732">Signal</keyword>
<evidence type="ECO:0000256" key="7">
    <source>
        <dbReference type="PROSITE-ProRule" id="PRU01373"/>
    </source>
</evidence>
<proteinExistence type="inferred from homology"/>
<feature type="chain" id="PRO_5019050152" evidence="8">
    <location>
        <begin position="33"/>
        <end position="600"/>
    </location>
</feature>
<dbReference type="InterPro" id="IPR036366">
    <property type="entry name" value="PGBDSf"/>
</dbReference>
<evidence type="ECO:0000313" key="11">
    <source>
        <dbReference type="Proteomes" id="UP000282211"/>
    </source>
</evidence>
<dbReference type="PANTHER" id="PTHR41533">
    <property type="entry name" value="L,D-TRANSPEPTIDASE HI_1667-RELATED"/>
    <property type="match status" value="1"/>
</dbReference>
<dbReference type="SUPFAM" id="SSF47090">
    <property type="entry name" value="PGBD-like"/>
    <property type="match status" value="1"/>
</dbReference>
<evidence type="ECO:0000256" key="5">
    <source>
        <dbReference type="ARBA" id="ARBA00022984"/>
    </source>
</evidence>
<accession>A0A420WEJ7</accession>
<dbReference type="SUPFAM" id="SSF141523">
    <property type="entry name" value="L,D-transpeptidase catalytic domain-like"/>
    <property type="match status" value="1"/>
</dbReference>
<dbReference type="FunCoup" id="A0A420WEJ7">
    <property type="interactions" value="49"/>
</dbReference>
<organism evidence="10 11">
    <name type="scientific">Litorimonas taeanensis</name>
    <dbReference type="NCBI Taxonomy" id="568099"/>
    <lineage>
        <taxon>Bacteria</taxon>
        <taxon>Pseudomonadati</taxon>
        <taxon>Pseudomonadota</taxon>
        <taxon>Alphaproteobacteria</taxon>
        <taxon>Maricaulales</taxon>
        <taxon>Robiginitomaculaceae</taxon>
    </lineage>
</organism>
<evidence type="ECO:0000256" key="8">
    <source>
        <dbReference type="SAM" id="SignalP"/>
    </source>
</evidence>
<dbReference type="InterPro" id="IPR005490">
    <property type="entry name" value="LD_TPept_cat_dom"/>
</dbReference>
<comment type="caution">
    <text evidence="10">The sequence shown here is derived from an EMBL/GenBank/DDBJ whole genome shotgun (WGS) entry which is preliminary data.</text>
</comment>